<name>A0A0C1L6J0_9BACT</name>
<dbReference type="InterPro" id="IPR007829">
    <property type="entry name" value="TM2"/>
</dbReference>
<reference evidence="7 8" key="1">
    <citation type="submission" date="2014-11" db="EMBL/GenBank/DDBJ databases">
        <title>Genome sequence of Flavihumibacter solisilvae 3-3.</title>
        <authorList>
            <person name="Zhou G."/>
            <person name="Li M."/>
            <person name="Wang G."/>
        </authorList>
    </citation>
    <scope>NUCLEOTIDE SEQUENCE [LARGE SCALE GENOMIC DNA]</scope>
    <source>
        <strain evidence="7 8">3-3</strain>
    </source>
</reference>
<feature type="domain" description="TM2" evidence="6">
    <location>
        <begin position="50"/>
        <end position="92"/>
    </location>
</feature>
<dbReference type="STRING" id="1349421.OI18_07265"/>
<feature type="transmembrane region" description="Helical" evidence="5">
    <location>
        <begin position="48"/>
        <end position="67"/>
    </location>
</feature>
<dbReference type="Pfam" id="PF05154">
    <property type="entry name" value="TM2"/>
    <property type="match status" value="1"/>
</dbReference>
<evidence type="ECO:0000256" key="2">
    <source>
        <dbReference type="ARBA" id="ARBA00022692"/>
    </source>
</evidence>
<evidence type="ECO:0000256" key="3">
    <source>
        <dbReference type="ARBA" id="ARBA00022989"/>
    </source>
</evidence>
<protein>
    <submittedName>
        <fullName evidence="7">Membrane protein</fullName>
    </submittedName>
</protein>
<feature type="transmembrane region" description="Helical" evidence="5">
    <location>
        <begin position="73"/>
        <end position="92"/>
    </location>
</feature>
<dbReference type="GO" id="GO:0016020">
    <property type="term" value="C:membrane"/>
    <property type="evidence" value="ECO:0007669"/>
    <property type="project" value="UniProtKB-SubCell"/>
</dbReference>
<keyword evidence="2 5" id="KW-0812">Transmembrane</keyword>
<evidence type="ECO:0000256" key="5">
    <source>
        <dbReference type="SAM" id="Phobius"/>
    </source>
</evidence>
<gene>
    <name evidence="7" type="ORF">OI18_07265</name>
</gene>
<evidence type="ECO:0000256" key="4">
    <source>
        <dbReference type="ARBA" id="ARBA00023136"/>
    </source>
</evidence>
<evidence type="ECO:0000256" key="1">
    <source>
        <dbReference type="ARBA" id="ARBA00004141"/>
    </source>
</evidence>
<evidence type="ECO:0000259" key="6">
    <source>
        <dbReference type="Pfam" id="PF05154"/>
    </source>
</evidence>
<organism evidence="7 8">
    <name type="scientific">Flavihumibacter solisilvae</name>
    <dbReference type="NCBI Taxonomy" id="1349421"/>
    <lineage>
        <taxon>Bacteria</taxon>
        <taxon>Pseudomonadati</taxon>
        <taxon>Bacteroidota</taxon>
        <taxon>Chitinophagia</taxon>
        <taxon>Chitinophagales</taxon>
        <taxon>Chitinophagaceae</taxon>
        <taxon>Flavihumibacter</taxon>
    </lineage>
</organism>
<proteinExistence type="predicted"/>
<dbReference type="Proteomes" id="UP000031408">
    <property type="component" value="Unassembled WGS sequence"/>
</dbReference>
<keyword evidence="8" id="KW-1185">Reference proteome</keyword>
<dbReference type="OrthoDB" id="9816361at2"/>
<comment type="caution">
    <text evidence="7">The sequence shown here is derived from an EMBL/GenBank/DDBJ whole genome shotgun (WGS) entry which is preliminary data.</text>
</comment>
<dbReference type="EMBL" id="JSVC01000008">
    <property type="protein sequence ID" value="KIC95116.1"/>
    <property type="molecule type" value="Genomic_DNA"/>
</dbReference>
<comment type="subcellular location">
    <subcellularLocation>
        <location evidence="1">Membrane</location>
        <topology evidence="1">Multi-pass membrane protein</topology>
    </subcellularLocation>
</comment>
<keyword evidence="4 5" id="KW-0472">Membrane</keyword>
<keyword evidence="3 5" id="KW-1133">Transmembrane helix</keyword>
<accession>A0A0C1L6J0</accession>
<evidence type="ECO:0000313" key="7">
    <source>
        <dbReference type="EMBL" id="KIC95116.1"/>
    </source>
</evidence>
<evidence type="ECO:0000313" key="8">
    <source>
        <dbReference type="Proteomes" id="UP000031408"/>
    </source>
</evidence>
<dbReference type="RefSeq" id="WP_039138543.1">
    <property type="nucleotide sequence ID" value="NZ_JSVC01000008.1"/>
</dbReference>
<dbReference type="AlphaFoldDB" id="A0A0C1L6J0"/>
<sequence>MQNYLMSLPDLQPEEMAGINELTANMSESQKQQFFMIYSGKRKKPQEILLLTCLGFIVVAGVQRFVLGQIGMGILYLLTGGLCLIGTIVDVVNYKRLATDYNLTQMYESARMVGMSGI</sequence>